<reference evidence="3 4" key="1">
    <citation type="submission" date="2019-09" db="EMBL/GenBank/DDBJ databases">
        <title>Mumia zhuanghuii sp. nov. isolated from the intestinal contents of plateau pika (Ochotona curzoniae) in the Qinghai-Tibet plateau of China.</title>
        <authorList>
            <person name="Tian Z."/>
        </authorList>
    </citation>
    <scope>NUCLEOTIDE SEQUENCE [LARGE SCALE GENOMIC DNA]</scope>
    <source>
        <strain evidence="4">350</strain>
    </source>
</reference>
<comment type="caution">
    <text evidence="3">The sequence shown here is derived from an EMBL/GenBank/DDBJ whole genome shotgun (WGS) entry which is preliminary data.</text>
</comment>
<keyword evidence="3" id="KW-0808">Transferase</keyword>
<proteinExistence type="inferred from homology"/>
<dbReference type="EC" id="2.3.1.266" evidence="1"/>
<sequence>MIRAAGLSDVDALTALEQDAFGPDAWSREQVAAEVAGASRHVVVAARDDVVTGYASLLATGDTADVARIAVVPGQRRTGVGRRLLSALLGESERRGVERVLLEVASDNHAAIGLYEAGGFVAIATRPHYYRSGADAVVMERRSVPRRDG</sequence>
<dbReference type="PANTHER" id="PTHR43617:SF20">
    <property type="entry name" value="N-ALPHA-ACETYLTRANSFERASE RIMI"/>
    <property type="match status" value="1"/>
</dbReference>
<evidence type="ECO:0000256" key="1">
    <source>
        <dbReference type="RuleBase" id="RU363094"/>
    </source>
</evidence>
<comment type="similarity">
    <text evidence="1">Belongs to the acetyltransferase family. RimI subfamily.</text>
</comment>
<evidence type="ECO:0000259" key="2">
    <source>
        <dbReference type="PROSITE" id="PS51186"/>
    </source>
</evidence>
<dbReference type="GO" id="GO:0008999">
    <property type="term" value="F:protein-N-terminal-alanine acetyltransferase activity"/>
    <property type="evidence" value="ECO:0007669"/>
    <property type="project" value="UniProtKB-EC"/>
</dbReference>
<comment type="subcellular location">
    <subcellularLocation>
        <location evidence="1">Cytoplasm</location>
    </subcellularLocation>
</comment>
<dbReference type="AlphaFoldDB" id="A0A5Q6RW76"/>
<dbReference type="InterPro" id="IPR000182">
    <property type="entry name" value="GNAT_dom"/>
</dbReference>
<protein>
    <recommendedName>
        <fullName evidence="1">[Ribosomal protein bS18]-alanine N-acetyltransferase</fullName>
        <ecNumber evidence="1">2.3.1.266</ecNumber>
    </recommendedName>
</protein>
<dbReference type="NCBIfam" id="TIGR01575">
    <property type="entry name" value="rimI"/>
    <property type="match status" value="1"/>
</dbReference>
<gene>
    <name evidence="3" type="primary">rimI</name>
    <name evidence="3" type="ORF">FE697_014230</name>
</gene>
<dbReference type="OrthoDB" id="529907at2"/>
<dbReference type="SUPFAM" id="SSF55729">
    <property type="entry name" value="Acyl-CoA N-acyltransferases (Nat)"/>
    <property type="match status" value="1"/>
</dbReference>
<dbReference type="PROSITE" id="PS51186">
    <property type="entry name" value="GNAT"/>
    <property type="match status" value="1"/>
</dbReference>
<organism evidence="3 4">
    <name type="scientific">Mumia zhuanghuii</name>
    <dbReference type="NCBI Taxonomy" id="2585211"/>
    <lineage>
        <taxon>Bacteria</taxon>
        <taxon>Bacillati</taxon>
        <taxon>Actinomycetota</taxon>
        <taxon>Actinomycetes</taxon>
        <taxon>Propionibacteriales</taxon>
        <taxon>Nocardioidaceae</taxon>
        <taxon>Mumia</taxon>
    </lineage>
</organism>
<comment type="function">
    <text evidence="1">Acetylates the N-terminal alanine of ribosomal protein bS18.</text>
</comment>
<dbReference type="GO" id="GO:0005737">
    <property type="term" value="C:cytoplasm"/>
    <property type="evidence" value="ECO:0007669"/>
    <property type="project" value="UniProtKB-SubCell"/>
</dbReference>
<dbReference type="InterPro" id="IPR016181">
    <property type="entry name" value="Acyl_CoA_acyltransferase"/>
</dbReference>
<evidence type="ECO:0000313" key="3">
    <source>
        <dbReference type="EMBL" id="KAA1422314.1"/>
    </source>
</evidence>
<dbReference type="EMBL" id="VDFQ02000004">
    <property type="protein sequence ID" value="KAA1422314.1"/>
    <property type="molecule type" value="Genomic_DNA"/>
</dbReference>
<accession>A0A5Q6RW76</accession>
<dbReference type="InterPro" id="IPR006464">
    <property type="entry name" value="AcTrfase_RimI/Ard1"/>
</dbReference>
<dbReference type="Gene3D" id="3.40.630.30">
    <property type="match status" value="1"/>
</dbReference>
<dbReference type="CDD" id="cd04301">
    <property type="entry name" value="NAT_SF"/>
    <property type="match status" value="1"/>
</dbReference>
<keyword evidence="1" id="KW-0963">Cytoplasm</keyword>
<dbReference type="RefSeq" id="WP_149770265.1">
    <property type="nucleotide sequence ID" value="NZ_VDFQ02000004.1"/>
</dbReference>
<comment type="catalytic activity">
    <reaction evidence="1">
        <text>N-terminal L-alanyl-[ribosomal protein bS18] + acetyl-CoA = N-terminal N(alpha)-acetyl-L-alanyl-[ribosomal protein bS18] + CoA + H(+)</text>
        <dbReference type="Rhea" id="RHEA:43756"/>
        <dbReference type="Rhea" id="RHEA-COMP:10676"/>
        <dbReference type="Rhea" id="RHEA-COMP:10677"/>
        <dbReference type="ChEBI" id="CHEBI:15378"/>
        <dbReference type="ChEBI" id="CHEBI:57287"/>
        <dbReference type="ChEBI" id="CHEBI:57288"/>
        <dbReference type="ChEBI" id="CHEBI:64718"/>
        <dbReference type="ChEBI" id="CHEBI:83683"/>
        <dbReference type="EC" id="2.3.1.266"/>
    </reaction>
</comment>
<dbReference type="Proteomes" id="UP000307768">
    <property type="component" value="Unassembled WGS sequence"/>
</dbReference>
<dbReference type="InterPro" id="IPR050276">
    <property type="entry name" value="MshD_Acetyltransferase"/>
</dbReference>
<name>A0A5Q6RW76_9ACTN</name>
<dbReference type="Pfam" id="PF00583">
    <property type="entry name" value="Acetyltransf_1"/>
    <property type="match status" value="1"/>
</dbReference>
<feature type="domain" description="N-acetyltransferase" evidence="2">
    <location>
        <begin position="1"/>
        <end position="144"/>
    </location>
</feature>
<dbReference type="PANTHER" id="PTHR43617">
    <property type="entry name" value="L-AMINO ACID N-ACETYLTRANSFERASE"/>
    <property type="match status" value="1"/>
</dbReference>
<evidence type="ECO:0000313" key="4">
    <source>
        <dbReference type="Proteomes" id="UP000307768"/>
    </source>
</evidence>